<feature type="domain" description="RPAP1 C-terminal" evidence="6">
    <location>
        <begin position="361"/>
        <end position="426"/>
    </location>
</feature>
<feature type="compositionally biased region" description="Basic and acidic residues" evidence="5">
    <location>
        <begin position="138"/>
        <end position="160"/>
    </location>
</feature>
<dbReference type="Pfam" id="PF08620">
    <property type="entry name" value="RPAP1_C"/>
    <property type="match status" value="1"/>
</dbReference>
<organism evidence="9 10">
    <name type="scientific">Phanerochaete sordida</name>
    <dbReference type="NCBI Taxonomy" id="48140"/>
    <lineage>
        <taxon>Eukaryota</taxon>
        <taxon>Fungi</taxon>
        <taxon>Dikarya</taxon>
        <taxon>Basidiomycota</taxon>
        <taxon>Agaricomycotina</taxon>
        <taxon>Agaricomycetes</taxon>
        <taxon>Polyporales</taxon>
        <taxon>Phanerochaetaceae</taxon>
        <taxon>Phanerochaete</taxon>
    </lineage>
</organism>
<feature type="domain" description="RPAP1/MINIYO-like TPR repeats" evidence="8">
    <location>
        <begin position="1129"/>
        <end position="1235"/>
    </location>
</feature>
<feature type="compositionally biased region" description="Basic and acidic residues" evidence="5">
    <location>
        <begin position="184"/>
        <end position="202"/>
    </location>
</feature>
<evidence type="ECO:0000259" key="8">
    <source>
        <dbReference type="Pfam" id="PF25766"/>
    </source>
</evidence>
<comment type="similarity">
    <text evidence="2">Belongs to the RPAP1 family.</text>
</comment>
<evidence type="ECO:0000313" key="9">
    <source>
        <dbReference type="EMBL" id="GJE92561.1"/>
    </source>
</evidence>
<dbReference type="Pfam" id="PF25766">
    <property type="entry name" value="TPR_RPAP1"/>
    <property type="match status" value="1"/>
</dbReference>
<dbReference type="GO" id="GO:0006366">
    <property type="term" value="P:transcription by RNA polymerase II"/>
    <property type="evidence" value="ECO:0007669"/>
    <property type="project" value="InterPro"/>
</dbReference>
<name>A0A9P3LEI4_9APHY</name>
<feature type="domain" description="RPAP1 N-terminal" evidence="7">
    <location>
        <begin position="97"/>
        <end position="139"/>
    </location>
</feature>
<evidence type="ECO:0000259" key="7">
    <source>
        <dbReference type="Pfam" id="PF08621"/>
    </source>
</evidence>
<dbReference type="PANTHER" id="PTHR21483:SF18">
    <property type="entry name" value="RNA POLYMERASE II-ASSOCIATED PROTEIN 1"/>
    <property type="match status" value="1"/>
</dbReference>
<evidence type="ECO:0000256" key="3">
    <source>
        <dbReference type="ARBA" id="ARBA00023163"/>
    </source>
</evidence>
<dbReference type="Pfam" id="PF08621">
    <property type="entry name" value="RPAP1_N"/>
    <property type="match status" value="1"/>
</dbReference>
<feature type="compositionally biased region" description="Basic and acidic residues" evidence="5">
    <location>
        <begin position="91"/>
        <end position="107"/>
    </location>
</feature>
<dbReference type="InterPro" id="IPR039913">
    <property type="entry name" value="RPAP1/Rba50"/>
</dbReference>
<reference evidence="9 10" key="1">
    <citation type="submission" date="2021-08" db="EMBL/GenBank/DDBJ databases">
        <title>Draft Genome Sequence of Phanerochaete sordida strain YK-624.</title>
        <authorList>
            <person name="Mori T."/>
            <person name="Dohra H."/>
            <person name="Suzuki T."/>
            <person name="Kawagishi H."/>
            <person name="Hirai H."/>
        </authorList>
    </citation>
    <scope>NUCLEOTIDE SEQUENCE [LARGE SCALE GENOMIC DNA]</scope>
    <source>
        <strain evidence="9 10">YK-624</strain>
    </source>
</reference>
<evidence type="ECO:0000313" key="10">
    <source>
        <dbReference type="Proteomes" id="UP000703269"/>
    </source>
</evidence>
<evidence type="ECO:0000256" key="2">
    <source>
        <dbReference type="ARBA" id="ARBA00009953"/>
    </source>
</evidence>
<evidence type="ECO:0000256" key="5">
    <source>
        <dbReference type="SAM" id="MobiDB-lite"/>
    </source>
</evidence>
<proteinExistence type="inferred from homology"/>
<dbReference type="InterPro" id="IPR057989">
    <property type="entry name" value="TPR_RPAP1/MINIYO-like"/>
</dbReference>
<feature type="region of interest" description="Disordered" evidence="5">
    <location>
        <begin position="138"/>
        <end position="273"/>
    </location>
</feature>
<evidence type="ECO:0000256" key="1">
    <source>
        <dbReference type="ARBA" id="ARBA00004123"/>
    </source>
</evidence>
<evidence type="ECO:0000256" key="4">
    <source>
        <dbReference type="ARBA" id="ARBA00023242"/>
    </source>
</evidence>
<protein>
    <recommendedName>
        <fullName evidence="11">RNA polymerase II-associated protein 1 C-terminal domain-containing protein</fullName>
    </recommendedName>
</protein>
<dbReference type="InterPro" id="IPR013929">
    <property type="entry name" value="RPAP1_C"/>
</dbReference>
<feature type="compositionally biased region" description="Low complexity" evidence="5">
    <location>
        <begin position="163"/>
        <end position="183"/>
    </location>
</feature>
<dbReference type="Proteomes" id="UP000703269">
    <property type="component" value="Unassembled WGS sequence"/>
</dbReference>
<evidence type="ECO:0008006" key="11">
    <source>
        <dbReference type="Google" id="ProtNLM"/>
    </source>
</evidence>
<keyword evidence="3" id="KW-0804">Transcription</keyword>
<keyword evidence="10" id="KW-1185">Reference proteome</keyword>
<comment type="caution">
    <text evidence="9">The sequence shown here is derived from an EMBL/GenBank/DDBJ whole genome shotgun (WGS) entry which is preliminary data.</text>
</comment>
<dbReference type="PANTHER" id="PTHR21483">
    <property type="entry name" value="RNA POLYMERASE II-ASSOCIATED PROTEIN 1"/>
    <property type="match status" value="1"/>
</dbReference>
<evidence type="ECO:0000259" key="6">
    <source>
        <dbReference type="Pfam" id="PF08620"/>
    </source>
</evidence>
<dbReference type="OrthoDB" id="348201at2759"/>
<comment type="subcellular location">
    <subcellularLocation>
        <location evidence="1">Nucleus</location>
    </subcellularLocation>
</comment>
<sequence>MSLKGSLVGSIVERKAGAPAAAPTSRPTSNGGFPGVQHRSKSAFQRAREGQKSPSTTERPPAPPSVAQPRPTQEDDEDESRSSRVIAEATEDWRRQMEDENQKRVEAMTDEERDAERREILERFGPNIGEVLRKARLAREAAGRESTDERMGRPRTDSKVLKSALASRAASPTPLSTTSSRPPSRAERQIRFADVTTKDVHVYESAPPSPKRKPLALMSPTDTDGPTISLGEFKGRLVPNAEDPSPATSPMAVDSPVQEKPLANGGPVEGVTKEKPLLLPSTEAGSPLKLVPDAQEASPATSPMFVDTPVLEKQRSDSDFMEGTPEDIRRRFFPNAAPHDPSLAWIEGPSNAEPDSISSTLRFDLAGRPISAADAEKLPTHLGLHHHAEGRHAGYTLDDIFLLSRSTVPAQRASMLDVLSKIARQLSNTARERGTNVQELAAQEDDLRKRMLAAGLEAMAERGTVGIRAVDLIWACVVFWDEAMNDVDGIELKSAADDILSSLPMESVLTQISDALQVAALPHESLFQLLEVLHRLAKHSNDVASAIIGTPKLLAAVMRRFVLLPPVPEDTQHPEPEALRLLDTLAQSSRANASAIAESASALLRFAVTLPNASLYPAPLATGLLSGTLRVYVSLARYGLCAQLATTAAEPLGALGAHLLGGACTLDSLREAFLALREAWTTAARDPHRTQPSHDILWSQIAGWGWGSDILQLRTHLEPSQTRLWAALWRAEAAWLEGAAVNVPKGGEAEKRAALEALGPDFAEGKAKVVVAGAVAALEIALAAFAPDDIARTKAWRMLAEPAGVLSAALRLWLASLPSQTTPLSAPPFSLPFAEISTLCARLTLHPLWASVRTKAVPAHVLPLVRPLSLLLAVYLDFSRFLPGAADDLWLAQAFTIALRLVPGDEERGVHLLERSTTLVSPTFMESRGWQVPPGIWESKGLESIAPFLTFALQNMPEKVAPLWPTPASLPNVTALRLSAPLPESMTHATTSLPLNRDWMSAPLDHLLRSGQSEVFAALPQSWDFSETEIVRAALLLAKVHRETLVAHGLPQFALNREETVFALMKVFMLEHGQQENSAEEVFRDAVVGRFMEDLLAPFSFAAAQSLPAPAAQGPSLEDIAKPFLGAGTPFYQYYTDFAGLYDAVSFGHALFGRLLLPPLAMRYPSDFRRCLYADFPQALRTLHIQPSGVPSSDLREFLWPAETDAEVLAAYLRALVKGLDRVAFVYWLALHHIACNVWPDLGHVVAGERPAKLLRAIVAQAGPEVVRDVVTYCQTRDVLVLPPACFEGVGEVKDARRTAAQLAGDDVRERLAALLE</sequence>
<keyword evidence="4" id="KW-0539">Nucleus</keyword>
<feature type="region of interest" description="Disordered" evidence="5">
    <location>
        <begin position="15"/>
        <end position="117"/>
    </location>
</feature>
<dbReference type="EMBL" id="BPQB01000027">
    <property type="protein sequence ID" value="GJE92561.1"/>
    <property type="molecule type" value="Genomic_DNA"/>
</dbReference>
<dbReference type="InterPro" id="IPR013930">
    <property type="entry name" value="RPAP1_N"/>
</dbReference>
<gene>
    <name evidence="9" type="ORF">PsYK624_087160</name>
</gene>
<accession>A0A9P3LEI4</accession>